<evidence type="ECO:0000256" key="5">
    <source>
        <dbReference type="ARBA" id="ARBA00022825"/>
    </source>
</evidence>
<dbReference type="CDD" id="cd04852">
    <property type="entry name" value="Peptidases_S8_3"/>
    <property type="match status" value="1"/>
</dbReference>
<feature type="chain" id="PRO_5013970489" evidence="9">
    <location>
        <begin position="23"/>
        <end position="749"/>
    </location>
</feature>
<protein>
    <submittedName>
        <fullName evidence="13">Tripeptidyl-peptidase II</fullName>
        <ecNumber evidence="13">3.4.14.10</ecNumber>
    </submittedName>
</protein>
<keyword evidence="5 7" id="KW-0720">Serine protease</keyword>
<dbReference type="Gene3D" id="3.50.30.30">
    <property type="match status" value="1"/>
</dbReference>
<dbReference type="AlphaFoldDB" id="A0A2G9HYM9"/>
<feature type="domain" description="Peptidase S8/S53" evidence="10">
    <location>
        <begin position="140"/>
        <end position="602"/>
    </location>
</feature>
<dbReference type="InterPro" id="IPR000209">
    <property type="entry name" value="Peptidase_S8/S53_dom"/>
</dbReference>
<feature type="active site" description="Charge relay system" evidence="6 7">
    <location>
        <position position="543"/>
    </location>
</feature>
<dbReference type="GO" id="GO:0004252">
    <property type="term" value="F:serine-type endopeptidase activity"/>
    <property type="evidence" value="ECO:0007669"/>
    <property type="project" value="UniProtKB-UniRule"/>
</dbReference>
<dbReference type="InterPro" id="IPR037045">
    <property type="entry name" value="S8pro/Inhibitor_I9_sf"/>
</dbReference>
<dbReference type="Pfam" id="PF00082">
    <property type="entry name" value="Peptidase_S8"/>
    <property type="match status" value="1"/>
</dbReference>
<dbReference type="InterPro" id="IPR015500">
    <property type="entry name" value="Peptidase_S8_subtilisin-rel"/>
</dbReference>
<dbReference type="InterPro" id="IPR041469">
    <property type="entry name" value="Subtilisin-like_FN3"/>
</dbReference>
<evidence type="ECO:0000256" key="4">
    <source>
        <dbReference type="ARBA" id="ARBA00022801"/>
    </source>
</evidence>
<dbReference type="InterPro" id="IPR034197">
    <property type="entry name" value="Peptidases_S8_3"/>
</dbReference>
<dbReference type="EMBL" id="NKXS01000731">
    <property type="protein sequence ID" value="PIN22583.1"/>
    <property type="molecule type" value="Genomic_DNA"/>
</dbReference>
<dbReference type="InterPro" id="IPR010259">
    <property type="entry name" value="S8pro/Inhibitor_I9"/>
</dbReference>
<accession>A0A2G9HYM9</accession>
<evidence type="ECO:0000313" key="14">
    <source>
        <dbReference type="Proteomes" id="UP000231279"/>
    </source>
</evidence>
<dbReference type="Proteomes" id="UP000231279">
    <property type="component" value="Unassembled WGS sequence"/>
</dbReference>
<dbReference type="STRING" id="429701.A0A2G9HYM9"/>
<dbReference type="InterPro" id="IPR045051">
    <property type="entry name" value="SBT"/>
</dbReference>
<comment type="similarity">
    <text evidence="1 7">Belongs to the peptidase S8 family.</text>
</comment>
<feature type="region of interest" description="Disordered" evidence="8">
    <location>
        <begin position="206"/>
        <end position="234"/>
    </location>
</feature>
<dbReference type="SUPFAM" id="SSF52743">
    <property type="entry name" value="Subtilisin-like"/>
    <property type="match status" value="1"/>
</dbReference>
<dbReference type="FunFam" id="3.40.50.200:FF:000006">
    <property type="entry name" value="Subtilisin-like protease SBT1.5"/>
    <property type="match status" value="1"/>
</dbReference>
<feature type="active site" description="Charge relay system" evidence="6 7">
    <location>
        <position position="222"/>
    </location>
</feature>
<evidence type="ECO:0000259" key="12">
    <source>
        <dbReference type="Pfam" id="PF17766"/>
    </source>
</evidence>
<organism evidence="13 14">
    <name type="scientific">Handroanthus impetiginosus</name>
    <dbReference type="NCBI Taxonomy" id="429701"/>
    <lineage>
        <taxon>Eukaryota</taxon>
        <taxon>Viridiplantae</taxon>
        <taxon>Streptophyta</taxon>
        <taxon>Embryophyta</taxon>
        <taxon>Tracheophyta</taxon>
        <taxon>Spermatophyta</taxon>
        <taxon>Magnoliopsida</taxon>
        <taxon>eudicotyledons</taxon>
        <taxon>Gunneridae</taxon>
        <taxon>Pentapetalae</taxon>
        <taxon>asterids</taxon>
        <taxon>lamiids</taxon>
        <taxon>Lamiales</taxon>
        <taxon>Bignoniaceae</taxon>
        <taxon>Crescentiina</taxon>
        <taxon>Tabebuia alliance</taxon>
        <taxon>Handroanthus</taxon>
    </lineage>
</organism>
<evidence type="ECO:0000256" key="9">
    <source>
        <dbReference type="SAM" id="SignalP"/>
    </source>
</evidence>
<keyword evidence="2 7" id="KW-0645">Protease</keyword>
<keyword evidence="3 9" id="KW-0732">Signal</keyword>
<dbReference type="InterPro" id="IPR036852">
    <property type="entry name" value="Peptidase_S8/S53_dom_sf"/>
</dbReference>
<dbReference type="InterPro" id="IPR023828">
    <property type="entry name" value="Peptidase_S8_Ser-AS"/>
</dbReference>
<sequence length="749" mass="79870">MNNNHFSIPSLLLLLNILLASASAPRKVYIVYLGEHSGEKTIQDIEDDHHSYLQYVKGSKEEAKASIIYSYKHVINGFSALLTPQEAAAISGMDGVISVFESQERRVHTTRSWDFISLLEANFDPTQANGEALLRRANYGKDVIVGVLDTGVWPESQSFNDRGMDPVPTSWKGICQSGVAFNTSNCNRKLIGARYYLRDYESRNGQVQPTEDYRSPRDSSGHGTHTASTIGGRRVPNAASFGGFGNGTATGGAPLVRLAIYKMCWSGVCYDGDVMSAFDDAIADGVHVISASIGPNTSIPYANDIGAIGALHAVKRNIVVSFSAGNSGPNLSTVTNTAPWVITVGASSIDRVFPSQVELGNGMIIEGQSVTPFQRRTYPLVYASQVEIPGSTTSRTTGLCSYGTLSPPLVRGKAVFCLAGDFFQALEVQRAGGAAAVLGNPRNGIGVQVTPYVIPGIVILRNDTNRMYNYIVSNKAPTVTLPPATTSTGAKPAPFMASFSSKGPNNVEPNILKPDITAPGLNILAAWTEAFSPLKYFIISGTSMSCPHVSAIAALLKAIHPNWSSAAIRSAIMTTAKQTNNLGRPITDALLNPATPFEYGSGHIQPSRAADPGLVYDASYNDYLRFLCGSIGNSLDPSFPCPRVAPPPSALNYPSLAIANLRGTMTVTRNVTNVGAATSSYSVTINEPSGFSVRISPTRLNFNAVGQTLSFGITVQAQSTARRNEFVFGSYTWSDGIHQVRSPIAVSAA</sequence>
<feature type="domain" description="Subtilisin-like protease fibronectin type-III" evidence="12">
    <location>
        <begin position="651"/>
        <end position="746"/>
    </location>
</feature>
<dbReference type="PANTHER" id="PTHR10795">
    <property type="entry name" value="PROPROTEIN CONVERTASE SUBTILISIN/KEXIN"/>
    <property type="match status" value="1"/>
</dbReference>
<reference evidence="14" key="1">
    <citation type="journal article" date="2018" name="Gigascience">
        <title>Genome assembly of the Pink Ipe (Handroanthus impetiginosus, Bignoniaceae), a highly valued, ecologically keystone Neotropical timber forest tree.</title>
        <authorList>
            <person name="Silva-Junior O.B."/>
            <person name="Grattapaglia D."/>
            <person name="Novaes E."/>
            <person name="Collevatti R.G."/>
        </authorList>
    </citation>
    <scope>NUCLEOTIDE SEQUENCE [LARGE SCALE GENOMIC DNA]</scope>
    <source>
        <strain evidence="14">cv. UFG-1</strain>
    </source>
</reference>
<evidence type="ECO:0000256" key="8">
    <source>
        <dbReference type="SAM" id="MobiDB-lite"/>
    </source>
</evidence>
<dbReference type="Pfam" id="PF17766">
    <property type="entry name" value="fn3_6"/>
    <property type="match status" value="1"/>
</dbReference>
<dbReference type="Pfam" id="PF05922">
    <property type="entry name" value="Inhibitor_I9"/>
    <property type="match status" value="1"/>
</dbReference>
<dbReference type="GO" id="GO:0006508">
    <property type="term" value="P:proteolysis"/>
    <property type="evidence" value="ECO:0007669"/>
    <property type="project" value="UniProtKB-KW"/>
</dbReference>
<evidence type="ECO:0000256" key="1">
    <source>
        <dbReference type="ARBA" id="ARBA00011073"/>
    </source>
</evidence>
<feature type="domain" description="Inhibitor I9" evidence="11">
    <location>
        <begin position="28"/>
        <end position="108"/>
    </location>
</feature>
<evidence type="ECO:0000256" key="6">
    <source>
        <dbReference type="PIRSR" id="PIRSR615500-1"/>
    </source>
</evidence>
<evidence type="ECO:0000256" key="3">
    <source>
        <dbReference type="ARBA" id="ARBA00022729"/>
    </source>
</evidence>
<name>A0A2G9HYM9_9LAMI</name>
<dbReference type="PROSITE" id="PS00138">
    <property type="entry name" value="SUBTILASE_SER"/>
    <property type="match status" value="1"/>
</dbReference>
<dbReference type="Gene3D" id="3.40.50.200">
    <property type="entry name" value="Peptidase S8/S53 domain"/>
    <property type="match status" value="1"/>
</dbReference>
<evidence type="ECO:0000256" key="7">
    <source>
        <dbReference type="PROSITE-ProRule" id="PRU01240"/>
    </source>
</evidence>
<keyword evidence="14" id="KW-1185">Reference proteome</keyword>
<evidence type="ECO:0000313" key="13">
    <source>
        <dbReference type="EMBL" id="PIN22583.1"/>
    </source>
</evidence>
<feature type="active site" description="Charge relay system" evidence="6 7">
    <location>
        <position position="149"/>
    </location>
</feature>
<evidence type="ECO:0000259" key="11">
    <source>
        <dbReference type="Pfam" id="PF05922"/>
    </source>
</evidence>
<gene>
    <name evidence="13" type="ORF">CDL12_04695</name>
</gene>
<keyword evidence="4 7" id="KW-0378">Hydrolase</keyword>
<dbReference type="OrthoDB" id="891804at2759"/>
<dbReference type="CDD" id="cd02120">
    <property type="entry name" value="PA_subtilisin_like"/>
    <property type="match status" value="1"/>
</dbReference>
<dbReference type="Gene3D" id="3.30.70.80">
    <property type="entry name" value="Peptidase S8 propeptide/proteinase inhibitor I9"/>
    <property type="match status" value="1"/>
</dbReference>
<dbReference type="PRINTS" id="PR00723">
    <property type="entry name" value="SUBTILISIN"/>
</dbReference>
<dbReference type="GO" id="GO:0008240">
    <property type="term" value="F:tripeptidyl-peptidase activity"/>
    <property type="evidence" value="ECO:0007669"/>
    <property type="project" value="UniProtKB-EC"/>
</dbReference>
<evidence type="ECO:0000256" key="2">
    <source>
        <dbReference type="ARBA" id="ARBA00022670"/>
    </source>
</evidence>
<dbReference type="Gene3D" id="2.60.40.2310">
    <property type="match status" value="1"/>
</dbReference>
<dbReference type="FunFam" id="3.30.70.80:FF:000002">
    <property type="entry name" value="Subtilisin-like protease SBT5.3"/>
    <property type="match status" value="1"/>
</dbReference>
<proteinExistence type="inferred from homology"/>
<feature type="compositionally biased region" description="Basic and acidic residues" evidence="8">
    <location>
        <begin position="211"/>
        <end position="220"/>
    </location>
</feature>
<evidence type="ECO:0000259" key="10">
    <source>
        <dbReference type="Pfam" id="PF00082"/>
    </source>
</evidence>
<comment type="caution">
    <text evidence="13">The sequence shown here is derived from an EMBL/GenBank/DDBJ whole genome shotgun (WGS) entry which is preliminary data.</text>
</comment>
<dbReference type="PROSITE" id="PS51892">
    <property type="entry name" value="SUBTILASE"/>
    <property type="match status" value="1"/>
</dbReference>
<dbReference type="EC" id="3.4.14.10" evidence="13"/>
<feature type="signal peptide" evidence="9">
    <location>
        <begin position="1"/>
        <end position="22"/>
    </location>
</feature>